<dbReference type="GO" id="GO:0006730">
    <property type="term" value="P:one-carbon metabolic process"/>
    <property type="evidence" value="ECO:0007669"/>
    <property type="project" value="UniProtKB-KW"/>
</dbReference>
<evidence type="ECO:0000256" key="3">
    <source>
        <dbReference type="ARBA" id="ARBA00012856"/>
    </source>
</evidence>
<dbReference type="UniPathway" id="UPA00077">
    <property type="reaction ID" value="UER00158"/>
</dbReference>
<dbReference type="Gene3D" id="3.40.430.10">
    <property type="entry name" value="Dihydrofolate Reductase, subunit A"/>
    <property type="match status" value="1"/>
</dbReference>
<evidence type="ECO:0000256" key="7">
    <source>
        <dbReference type="ARBA" id="ARBA00025067"/>
    </source>
</evidence>
<dbReference type="RefSeq" id="WP_073124834.1">
    <property type="nucleotide sequence ID" value="NZ_FRAA01000009.1"/>
</dbReference>
<dbReference type="GO" id="GO:0046655">
    <property type="term" value="P:folic acid metabolic process"/>
    <property type="evidence" value="ECO:0007669"/>
    <property type="project" value="TreeGrafter"/>
</dbReference>
<keyword evidence="5 8" id="KW-0521">NADP</keyword>
<dbReference type="PRINTS" id="PR00070">
    <property type="entry name" value="DHFR"/>
</dbReference>
<dbReference type="FunFam" id="3.40.430.10:FF:000001">
    <property type="entry name" value="Dihydrofolate reductase"/>
    <property type="match status" value="1"/>
</dbReference>
<dbReference type="PROSITE" id="PS51330">
    <property type="entry name" value="DHFR_2"/>
    <property type="match status" value="1"/>
</dbReference>
<evidence type="ECO:0000256" key="6">
    <source>
        <dbReference type="ARBA" id="ARBA00023002"/>
    </source>
</evidence>
<keyword evidence="12" id="KW-1185">Reference proteome</keyword>
<dbReference type="PANTHER" id="PTHR48069:SF3">
    <property type="entry name" value="DIHYDROFOLATE REDUCTASE"/>
    <property type="match status" value="1"/>
</dbReference>
<gene>
    <name evidence="11" type="ORF">SAMN04488028_10944</name>
</gene>
<accession>A0A1M6VH71</accession>
<feature type="domain" description="DHFR" evidence="10">
    <location>
        <begin position="2"/>
        <end position="165"/>
    </location>
</feature>
<evidence type="ECO:0000313" key="11">
    <source>
        <dbReference type="EMBL" id="SHK80721.1"/>
    </source>
</evidence>
<dbReference type="PROSITE" id="PS00075">
    <property type="entry name" value="DHFR_1"/>
    <property type="match status" value="1"/>
</dbReference>
<dbReference type="Pfam" id="PF00186">
    <property type="entry name" value="DHFR_1"/>
    <property type="match status" value="1"/>
</dbReference>
<evidence type="ECO:0000256" key="4">
    <source>
        <dbReference type="ARBA" id="ARBA00022563"/>
    </source>
</evidence>
<dbReference type="AlphaFoldDB" id="A0A1M6VH71"/>
<evidence type="ECO:0000259" key="10">
    <source>
        <dbReference type="PROSITE" id="PS51330"/>
    </source>
</evidence>
<sequence length="166" mass="19156">MKISMIAAMSSNRVIGINNDLPWHLPDDMKYFMETTKHHCVIMGRKNYESLPPKFRPLPDRTNLVVTRQDEYSAPGCERFDSIEAAVEYARKAGEEELFIIGGGQIYELGQPLADRIYLTEIDAHIEGGEVFFPELTNDWVEQSRTHHAADERHKYAFDFVTYERG</sequence>
<keyword evidence="4 8" id="KW-0554">One-carbon metabolism</keyword>
<proteinExistence type="inferred from homology"/>
<comment type="function">
    <text evidence="7 8">Key enzyme in folate metabolism. Catalyzes an essential reaction for de novo glycine and purine synthesis, and for DNA precursor synthesis.</text>
</comment>
<comment type="pathway">
    <text evidence="1 8">Cofactor biosynthesis; tetrahydrofolate biosynthesis; 5,6,7,8-tetrahydrofolate from 7,8-dihydrofolate: step 1/1.</text>
</comment>
<dbReference type="PANTHER" id="PTHR48069">
    <property type="entry name" value="DIHYDROFOLATE REDUCTASE"/>
    <property type="match status" value="1"/>
</dbReference>
<dbReference type="SUPFAM" id="SSF53597">
    <property type="entry name" value="Dihydrofolate reductase-like"/>
    <property type="match status" value="1"/>
</dbReference>
<dbReference type="GO" id="GO:0005829">
    <property type="term" value="C:cytosol"/>
    <property type="evidence" value="ECO:0007669"/>
    <property type="project" value="TreeGrafter"/>
</dbReference>
<dbReference type="GO" id="GO:0046452">
    <property type="term" value="P:dihydrofolate metabolic process"/>
    <property type="evidence" value="ECO:0007669"/>
    <property type="project" value="TreeGrafter"/>
</dbReference>
<dbReference type="EC" id="1.5.1.3" evidence="3 8"/>
<dbReference type="GO" id="GO:0004146">
    <property type="term" value="F:dihydrofolate reductase activity"/>
    <property type="evidence" value="ECO:0007669"/>
    <property type="project" value="UniProtKB-EC"/>
</dbReference>
<dbReference type="InterPro" id="IPR024072">
    <property type="entry name" value="DHFR-like_dom_sf"/>
</dbReference>
<evidence type="ECO:0000256" key="8">
    <source>
        <dbReference type="PIRNR" id="PIRNR000194"/>
    </source>
</evidence>
<evidence type="ECO:0000313" key="12">
    <source>
        <dbReference type="Proteomes" id="UP000184474"/>
    </source>
</evidence>
<protein>
    <recommendedName>
        <fullName evidence="3 8">Dihydrofolate reductase</fullName>
        <ecNumber evidence="3 8">1.5.1.3</ecNumber>
    </recommendedName>
</protein>
<comment type="catalytic activity">
    <reaction evidence="8">
        <text>(6S)-5,6,7,8-tetrahydrofolate + NADP(+) = 7,8-dihydrofolate + NADPH + H(+)</text>
        <dbReference type="Rhea" id="RHEA:15009"/>
        <dbReference type="ChEBI" id="CHEBI:15378"/>
        <dbReference type="ChEBI" id="CHEBI:57451"/>
        <dbReference type="ChEBI" id="CHEBI:57453"/>
        <dbReference type="ChEBI" id="CHEBI:57783"/>
        <dbReference type="ChEBI" id="CHEBI:58349"/>
        <dbReference type="EC" id="1.5.1.3"/>
    </reaction>
</comment>
<organism evidence="11 12">
    <name type="scientific">Reichenbachiella agariperforans</name>
    <dbReference type="NCBI Taxonomy" id="156994"/>
    <lineage>
        <taxon>Bacteria</taxon>
        <taxon>Pseudomonadati</taxon>
        <taxon>Bacteroidota</taxon>
        <taxon>Cytophagia</taxon>
        <taxon>Cytophagales</taxon>
        <taxon>Reichenbachiellaceae</taxon>
        <taxon>Reichenbachiella</taxon>
    </lineage>
</organism>
<dbReference type="CDD" id="cd00209">
    <property type="entry name" value="DHFR"/>
    <property type="match status" value="1"/>
</dbReference>
<dbReference type="GO" id="GO:0070401">
    <property type="term" value="F:NADP+ binding"/>
    <property type="evidence" value="ECO:0007669"/>
    <property type="project" value="UniProtKB-ARBA"/>
</dbReference>
<name>A0A1M6VH71_REIAG</name>
<evidence type="ECO:0000256" key="1">
    <source>
        <dbReference type="ARBA" id="ARBA00004903"/>
    </source>
</evidence>
<dbReference type="InterPro" id="IPR001796">
    <property type="entry name" value="DHFR_dom"/>
</dbReference>
<dbReference type="Proteomes" id="UP000184474">
    <property type="component" value="Unassembled WGS sequence"/>
</dbReference>
<comment type="similarity">
    <text evidence="2 8 9">Belongs to the dihydrofolate reductase family.</text>
</comment>
<evidence type="ECO:0000256" key="5">
    <source>
        <dbReference type="ARBA" id="ARBA00022857"/>
    </source>
</evidence>
<dbReference type="PIRSF" id="PIRSF000194">
    <property type="entry name" value="DHFR"/>
    <property type="match status" value="1"/>
</dbReference>
<dbReference type="EMBL" id="FRAA01000009">
    <property type="protein sequence ID" value="SHK80721.1"/>
    <property type="molecule type" value="Genomic_DNA"/>
</dbReference>
<reference evidence="12" key="1">
    <citation type="submission" date="2016-11" db="EMBL/GenBank/DDBJ databases">
        <authorList>
            <person name="Varghese N."/>
            <person name="Submissions S."/>
        </authorList>
    </citation>
    <scope>NUCLEOTIDE SEQUENCE [LARGE SCALE GENOMIC DNA]</scope>
    <source>
        <strain evidence="12">DSM 26134</strain>
    </source>
</reference>
<dbReference type="GO" id="GO:0046654">
    <property type="term" value="P:tetrahydrofolate biosynthetic process"/>
    <property type="evidence" value="ECO:0007669"/>
    <property type="project" value="UniProtKB-UniPathway"/>
</dbReference>
<keyword evidence="6 8" id="KW-0560">Oxidoreductase</keyword>
<evidence type="ECO:0000256" key="9">
    <source>
        <dbReference type="RuleBase" id="RU004474"/>
    </source>
</evidence>
<dbReference type="InterPro" id="IPR017925">
    <property type="entry name" value="DHFR_CS"/>
</dbReference>
<evidence type="ECO:0000256" key="2">
    <source>
        <dbReference type="ARBA" id="ARBA00009539"/>
    </source>
</evidence>
<dbReference type="STRING" id="156994.SAMN04488028_10944"/>
<dbReference type="InterPro" id="IPR012259">
    <property type="entry name" value="DHFR"/>
</dbReference>